<dbReference type="AlphaFoldDB" id="A0A1B0BG94"/>
<evidence type="ECO:0000313" key="1">
    <source>
        <dbReference type="EnsemblMetazoa" id="GPPI029054-PA"/>
    </source>
</evidence>
<proteinExistence type="predicted"/>
<dbReference type="Proteomes" id="UP000092460">
    <property type="component" value="Unassembled WGS sequence"/>
</dbReference>
<reference evidence="1" key="2">
    <citation type="submission" date="2020-05" db="UniProtKB">
        <authorList>
            <consortium name="EnsemblMetazoa"/>
        </authorList>
    </citation>
    <scope>IDENTIFICATION</scope>
    <source>
        <strain evidence="1">IAEA</strain>
    </source>
</reference>
<name>A0A1B0BG94_9MUSC</name>
<keyword evidence="2" id="KW-1185">Reference proteome</keyword>
<dbReference type="EMBL" id="JXJN01013806">
    <property type="status" value="NOT_ANNOTATED_CDS"/>
    <property type="molecule type" value="Genomic_DNA"/>
</dbReference>
<evidence type="ECO:0000313" key="2">
    <source>
        <dbReference type="Proteomes" id="UP000092460"/>
    </source>
</evidence>
<reference evidence="2" key="1">
    <citation type="submission" date="2015-01" db="EMBL/GenBank/DDBJ databases">
        <authorList>
            <person name="Aksoy S."/>
            <person name="Warren W."/>
            <person name="Wilson R.K."/>
        </authorList>
    </citation>
    <scope>NUCLEOTIDE SEQUENCE [LARGE SCALE GENOMIC DNA]</scope>
    <source>
        <strain evidence="2">IAEA</strain>
    </source>
</reference>
<protein>
    <submittedName>
        <fullName evidence="1">Uncharacterized protein</fullName>
    </submittedName>
</protein>
<accession>A0A1B0BG94</accession>
<dbReference type="VEuPathDB" id="VectorBase:GPPI029054"/>
<dbReference type="EnsemblMetazoa" id="GPPI029054-RA">
    <property type="protein sequence ID" value="GPPI029054-PA"/>
    <property type="gene ID" value="GPPI029054"/>
</dbReference>
<sequence>GWASLSCCLRPAYVLKFLLQVCQLFTTPGRFPLQDRLLACCLSCATDENILPQILQECWGANCSSGNGGVTVLLACRNLALCLVSIALSLTSDSRSLKQLMSVAMSVRVVVCCYPYSPPLRTHSTSVQKKKKKKEQGWLNMKKFTKQIYKPILSAGGDEMQVAGSIVVLALMGCCSGCTAWLKHRQEQLQLQATS</sequence>
<organism evidence="1 2">
    <name type="scientific">Glossina palpalis gambiensis</name>
    <dbReference type="NCBI Taxonomy" id="67801"/>
    <lineage>
        <taxon>Eukaryota</taxon>
        <taxon>Metazoa</taxon>
        <taxon>Ecdysozoa</taxon>
        <taxon>Arthropoda</taxon>
        <taxon>Hexapoda</taxon>
        <taxon>Insecta</taxon>
        <taxon>Pterygota</taxon>
        <taxon>Neoptera</taxon>
        <taxon>Endopterygota</taxon>
        <taxon>Diptera</taxon>
        <taxon>Brachycera</taxon>
        <taxon>Muscomorpha</taxon>
        <taxon>Hippoboscoidea</taxon>
        <taxon>Glossinidae</taxon>
        <taxon>Glossina</taxon>
    </lineage>
</organism>